<feature type="compositionally biased region" description="Basic and acidic residues" evidence="1">
    <location>
        <begin position="377"/>
        <end position="396"/>
    </location>
</feature>
<feature type="region of interest" description="Disordered" evidence="1">
    <location>
        <begin position="167"/>
        <end position="188"/>
    </location>
</feature>
<dbReference type="GeneID" id="95974528"/>
<evidence type="ECO:0000256" key="1">
    <source>
        <dbReference type="SAM" id="MobiDB-lite"/>
    </source>
</evidence>
<proteinExistence type="predicted"/>
<feature type="compositionally biased region" description="Basic residues" evidence="1">
    <location>
        <begin position="455"/>
        <end position="464"/>
    </location>
</feature>
<name>A0ABR3PLY0_9PEZI</name>
<organism evidence="2 3">
    <name type="scientific">Neodothiora populina</name>
    <dbReference type="NCBI Taxonomy" id="2781224"/>
    <lineage>
        <taxon>Eukaryota</taxon>
        <taxon>Fungi</taxon>
        <taxon>Dikarya</taxon>
        <taxon>Ascomycota</taxon>
        <taxon>Pezizomycotina</taxon>
        <taxon>Dothideomycetes</taxon>
        <taxon>Dothideomycetidae</taxon>
        <taxon>Dothideales</taxon>
        <taxon>Dothioraceae</taxon>
        <taxon>Neodothiora</taxon>
    </lineage>
</organism>
<feature type="compositionally biased region" description="Polar residues" evidence="1">
    <location>
        <begin position="397"/>
        <end position="407"/>
    </location>
</feature>
<evidence type="ECO:0000313" key="2">
    <source>
        <dbReference type="EMBL" id="KAL1310545.1"/>
    </source>
</evidence>
<dbReference type="EMBL" id="JBFMKM010000003">
    <property type="protein sequence ID" value="KAL1310545.1"/>
    <property type="molecule type" value="Genomic_DNA"/>
</dbReference>
<protein>
    <submittedName>
        <fullName evidence="2">Uncharacterized protein</fullName>
    </submittedName>
</protein>
<accession>A0ABR3PLY0</accession>
<dbReference type="RefSeq" id="XP_069203394.1">
    <property type="nucleotide sequence ID" value="XM_069347549.1"/>
</dbReference>
<feature type="compositionally biased region" description="Basic and acidic residues" evidence="1">
    <location>
        <begin position="441"/>
        <end position="454"/>
    </location>
</feature>
<feature type="compositionally biased region" description="Polar residues" evidence="1">
    <location>
        <begin position="288"/>
        <end position="303"/>
    </location>
</feature>
<dbReference type="Proteomes" id="UP001562354">
    <property type="component" value="Unassembled WGS sequence"/>
</dbReference>
<feature type="compositionally biased region" description="Acidic residues" evidence="1">
    <location>
        <begin position="174"/>
        <end position="188"/>
    </location>
</feature>
<evidence type="ECO:0000313" key="3">
    <source>
        <dbReference type="Proteomes" id="UP001562354"/>
    </source>
</evidence>
<keyword evidence="3" id="KW-1185">Reference proteome</keyword>
<gene>
    <name evidence="2" type="ORF">AAFC00_000825</name>
</gene>
<sequence length="464" mass="50678">MGDDWDYDDDDFMYEDPDYIYAEESWALADELASNALPQPAWPDEVLDDFWGDYDKYEYFEDIEYGNDDYFDQEVVLDDAIQNASVKRKREDTKGGTKLGKRRKVESLGAPPVLWISTKDARDFEIEQDRPVTSKSLPSYALLPDWRERLRDACGFFTVPALSLSVDGDATTSSDDDQHVDDDWEDDEEGAIEAAADGDLPPDLLKDFLAAKLAESGIGGASQGAFMESIMQMMSGAGGPSEELLESLTSTLLGQVSDGDGDPSMTEWLAQKGVNLTEDLEVHEQAHDASTTVDSEPTSQTHAKVSEVAEPATVKSGRKRKKTGSMLSHEIRGSTADGDEESSEEASQSISKRAKLEDDNAKPAAGGELDTSPPAKLRSEKSTTQDSDDKNGRNLDAHQQTHNQPISSKRKAAAAAEAVAEKPVKHARGGFAAPTASSQRKVSETLKKAAEPLKKTTRSGRKRE</sequence>
<feature type="region of interest" description="Disordered" evidence="1">
    <location>
        <begin position="284"/>
        <end position="464"/>
    </location>
</feature>
<comment type="caution">
    <text evidence="2">The sequence shown here is derived from an EMBL/GenBank/DDBJ whole genome shotgun (WGS) entry which is preliminary data.</text>
</comment>
<reference evidence="2 3" key="1">
    <citation type="submission" date="2024-07" db="EMBL/GenBank/DDBJ databases">
        <title>Draft sequence of the Neodothiora populina.</title>
        <authorList>
            <person name="Drown D.D."/>
            <person name="Schuette U.S."/>
            <person name="Buechlein A.B."/>
            <person name="Rusch D.R."/>
            <person name="Winton L.W."/>
            <person name="Adams G.A."/>
        </authorList>
    </citation>
    <scope>NUCLEOTIDE SEQUENCE [LARGE SCALE GENOMIC DNA]</scope>
    <source>
        <strain evidence="2 3">CPC 39397</strain>
    </source>
</reference>